<feature type="non-terminal residue" evidence="2">
    <location>
        <position position="82"/>
    </location>
</feature>
<comment type="caution">
    <text evidence="2">The sequence shown here is derived from an EMBL/GenBank/DDBJ whole genome shotgun (WGS) entry which is preliminary data.</text>
</comment>
<feature type="domain" description="DNA methylase adenine-specific" evidence="1">
    <location>
        <begin position="1"/>
        <end position="33"/>
    </location>
</feature>
<accession>A0A0F9G892</accession>
<dbReference type="Pfam" id="PF02384">
    <property type="entry name" value="N6_Mtase"/>
    <property type="match status" value="1"/>
</dbReference>
<proteinExistence type="predicted"/>
<evidence type="ECO:0000313" key="2">
    <source>
        <dbReference type="EMBL" id="KKL94938.1"/>
    </source>
</evidence>
<dbReference type="GO" id="GO:0008170">
    <property type="term" value="F:N-methyltransferase activity"/>
    <property type="evidence" value="ECO:0007669"/>
    <property type="project" value="InterPro"/>
</dbReference>
<dbReference type="InterPro" id="IPR029063">
    <property type="entry name" value="SAM-dependent_MTases_sf"/>
</dbReference>
<dbReference type="EMBL" id="LAZR01018798">
    <property type="protein sequence ID" value="KKL94938.1"/>
    <property type="molecule type" value="Genomic_DNA"/>
</dbReference>
<gene>
    <name evidence="2" type="ORF">LCGC14_1859630</name>
</gene>
<organism evidence="2">
    <name type="scientific">marine sediment metagenome</name>
    <dbReference type="NCBI Taxonomy" id="412755"/>
    <lineage>
        <taxon>unclassified sequences</taxon>
        <taxon>metagenomes</taxon>
        <taxon>ecological metagenomes</taxon>
    </lineage>
</organism>
<name>A0A0F9G892_9ZZZZ</name>
<sequence length="82" mass="9310">MWVQHMLATLNNLGRLGVVLDNGALFRGQSEGNFVLYIQSTSRGHESVKDILEGFEEQQKCLGHLLSDIIELIVKLEKENER</sequence>
<dbReference type="Gene3D" id="3.40.50.150">
    <property type="entry name" value="Vaccinia Virus protein VP39"/>
    <property type="match status" value="1"/>
</dbReference>
<dbReference type="AlphaFoldDB" id="A0A0F9G892"/>
<dbReference type="GO" id="GO:0003677">
    <property type="term" value="F:DNA binding"/>
    <property type="evidence" value="ECO:0007669"/>
    <property type="project" value="InterPro"/>
</dbReference>
<evidence type="ECO:0000259" key="1">
    <source>
        <dbReference type="Pfam" id="PF02384"/>
    </source>
</evidence>
<protein>
    <recommendedName>
        <fullName evidence="1">DNA methylase adenine-specific domain-containing protein</fullName>
    </recommendedName>
</protein>
<dbReference type="InterPro" id="IPR003356">
    <property type="entry name" value="DNA_methylase_A-5"/>
</dbReference>
<reference evidence="2" key="1">
    <citation type="journal article" date="2015" name="Nature">
        <title>Complex archaea that bridge the gap between prokaryotes and eukaryotes.</title>
        <authorList>
            <person name="Spang A."/>
            <person name="Saw J.H."/>
            <person name="Jorgensen S.L."/>
            <person name="Zaremba-Niedzwiedzka K."/>
            <person name="Martijn J."/>
            <person name="Lind A.E."/>
            <person name="van Eijk R."/>
            <person name="Schleper C."/>
            <person name="Guy L."/>
            <person name="Ettema T.J."/>
        </authorList>
    </citation>
    <scope>NUCLEOTIDE SEQUENCE</scope>
</reference>